<dbReference type="GO" id="GO:0005524">
    <property type="term" value="F:ATP binding"/>
    <property type="evidence" value="ECO:0007669"/>
    <property type="project" value="UniProtKB-KW"/>
</dbReference>
<dbReference type="InterPro" id="IPR003203">
    <property type="entry name" value="CobU/CobP"/>
</dbReference>
<comment type="similarity">
    <text evidence="7">Belongs to the CobU/CobP family.</text>
</comment>
<evidence type="ECO:0000256" key="4">
    <source>
        <dbReference type="ARBA" id="ARBA00003889"/>
    </source>
</evidence>
<evidence type="ECO:0000256" key="10">
    <source>
        <dbReference type="ARBA" id="ARBA00022573"/>
    </source>
</evidence>
<dbReference type="GO" id="GO:0008939">
    <property type="term" value="F:nicotinate-nucleotide-dimethylbenzimidazole phosphoribosyltransferase activity"/>
    <property type="evidence" value="ECO:0007669"/>
    <property type="project" value="InterPro"/>
</dbReference>
<dbReference type="RefSeq" id="WP_089292420.1">
    <property type="nucleotide sequence ID" value="NZ_BOMU01000022.1"/>
</dbReference>
<keyword evidence="11 19" id="KW-0808">Transferase</keyword>
<dbReference type="InterPro" id="IPR027417">
    <property type="entry name" value="P-loop_NTPase"/>
</dbReference>
<comment type="function">
    <text evidence="4">Catalyzes ATP-dependent phosphorylation of adenosylcobinamide and addition of GMP to adenosylcobinamide phosphate.</text>
</comment>
<dbReference type="OrthoDB" id="9781491at2"/>
<evidence type="ECO:0000256" key="16">
    <source>
        <dbReference type="ARBA" id="ARBA00029570"/>
    </source>
</evidence>
<keyword evidence="14" id="KW-0067">ATP-binding</keyword>
<sequence>MSEDRWNTVLVLGGIRSGKSAFAESLVADAPAVRYVATAVGGEDDPEWLARIEEHQRRRPQSWSTEETGADPARLTELLSEAKPDDTLLVDDLGGWVAAVLDPARQPNDDEADVAALAAAVRSTPARVVLVSPEVGLSLVPVTPVGRAFADALGTTNQSLADACDGVVLVVAGQPTWLKGKAGIATPAPRPKPPAAATPAPPPPPVFVTPPADPAFVATPVEAEVVAPPVAEPFDALQGRTQTLPLIASGLTVIQPGMDLPLPSSEAGPDARDRLGMLDLPGAGLGMVAEAVEFAASTQDSTAPRPWSSVRVVVISGRHGGGAAAGADSLDAERRVAEAELGIGLLGRLAGQAGADIAVLRVRSAGAMEDGPVAEAGAVEAALRQGWQLADEAADAGRDALLLAGIGVGVEAVATAVLAATTGAEAAATLPRVLLPGGRFDDNAWMVRCGAVRDALHRIRHEPRGAHDILRELGGLDLAVATGLLLGAAARRIPVLLDGPLGIAAGLIARDLAGQTRHWCLLPEAGTLALVKQGADVLGLTPVLELGLDLGEGANALAALPMLRTMVGLAAALPVHPALLDEHGDAGLDDDPDVTAVNLINDGFGNLATGLDSEDDAGDSEDGAGDSEDGAGGVESGAAGRS</sequence>
<dbReference type="GO" id="GO:0043752">
    <property type="term" value="F:adenosylcobinamide kinase activity"/>
    <property type="evidence" value="ECO:0007669"/>
    <property type="project" value="UniProtKB-EC"/>
</dbReference>
<evidence type="ECO:0000256" key="8">
    <source>
        <dbReference type="ARBA" id="ARBA00012016"/>
    </source>
</evidence>
<dbReference type="EC" id="2.7.1.156" evidence="8"/>
<comment type="catalytic activity">
    <reaction evidence="2">
        <text>adenosylcob(III)inamide phosphate + GTP + H(+) = adenosylcob(III)inamide-GDP + diphosphate</text>
        <dbReference type="Rhea" id="RHEA:22712"/>
        <dbReference type="ChEBI" id="CHEBI:15378"/>
        <dbReference type="ChEBI" id="CHEBI:33019"/>
        <dbReference type="ChEBI" id="CHEBI:37565"/>
        <dbReference type="ChEBI" id="CHEBI:58502"/>
        <dbReference type="ChEBI" id="CHEBI:60487"/>
        <dbReference type="EC" id="2.7.7.62"/>
    </reaction>
</comment>
<evidence type="ECO:0000256" key="15">
    <source>
        <dbReference type="ARBA" id="ARBA00023134"/>
    </source>
</evidence>
<comment type="catalytic activity">
    <reaction evidence="1">
        <text>adenosylcob(III)inamide + ATP = adenosylcob(III)inamide phosphate + ADP + H(+)</text>
        <dbReference type="Rhea" id="RHEA:15769"/>
        <dbReference type="ChEBI" id="CHEBI:2480"/>
        <dbReference type="ChEBI" id="CHEBI:15378"/>
        <dbReference type="ChEBI" id="CHEBI:30616"/>
        <dbReference type="ChEBI" id="CHEBI:58502"/>
        <dbReference type="ChEBI" id="CHEBI:456216"/>
        <dbReference type="EC" id="2.7.1.156"/>
    </reaction>
</comment>
<evidence type="ECO:0000256" key="17">
    <source>
        <dbReference type="ARBA" id="ARBA00030571"/>
    </source>
</evidence>
<dbReference type="EMBL" id="FZNR01000002">
    <property type="protein sequence ID" value="SNR47126.1"/>
    <property type="molecule type" value="Genomic_DNA"/>
</dbReference>
<dbReference type="EC" id="2.7.7.62" evidence="9"/>
<dbReference type="Gene3D" id="3.40.50.10210">
    <property type="match status" value="1"/>
</dbReference>
<dbReference type="InterPro" id="IPR036087">
    <property type="entry name" value="Nict_dMeBzImd_PRibTrfase_sf"/>
</dbReference>
<comment type="pathway">
    <text evidence="5">Cofactor biosynthesis; adenosylcobalamin biosynthesis; adenosylcobalamin from cob(II)yrinate a,c-diamide: step 6/7.</text>
</comment>
<feature type="region of interest" description="Disordered" evidence="18">
    <location>
        <begin position="182"/>
        <end position="203"/>
    </location>
</feature>
<evidence type="ECO:0000256" key="11">
    <source>
        <dbReference type="ARBA" id="ARBA00022679"/>
    </source>
</evidence>
<dbReference type="Gene3D" id="3.40.50.300">
    <property type="entry name" value="P-loop containing nucleotide triphosphate hydrolases"/>
    <property type="match status" value="1"/>
</dbReference>
<dbReference type="Pfam" id="PF02277">
    <property type="entry name" value="DBI_PRT"/>
    <property type="match status" value="1"/>
</dbReference>
<protein>
    <recommendedName>
        <fullName evidence="16">Adenosylcobinamide kinase</fullName>
        <ecNumber evidence="8">2.7.1.156</ecNumber>
        <ecNumber evidence="9">2.7.7.62</ecNumber>
    </recommendedName>
    <alternativeName>
        <fullName evidence="17">Adenosylcobinamide-phosphate guanylyltransferase</fullName>
    </alternativeName>
</protein>
<dbReference type="GO" id="GO:0008820">
    <property type="term" value="F:cobinamide phosphate guanylyltransferase activity"/>
    <property type="evidence" value="ECO:0007669"/>
    <property type="project" value="UniProtKB-EC"/>
</dbReference>
<keyword evidence="19" id="KW-0548">Nucleotidyltransferase</keyword>
<dbReference type="InterPro" id="IPR003200">
    <property type="entry name" value="Nict_dMeBzImd_PRibTrfase"/>
</dbReference>
<dbReference type="Proteomes" id="UP000198415">
    <property type="component" value="Unassembled WGS sequence"/>
</dbReference>
<evidence type="ECO:0000256" key="1">
    <source>
        <dbReference type="ARBA" id="ARBA00000312"/>
    </source>
</evidence>
<gene>
    <name evidence="19" type="ORF">SAMN06264365_102646</name>
</gene>
<evidence type="ECO:0000256" key="13">
    <source>
        <dbReference type="ARBA" id="ARBA00022777"/>
    </source>
</evidence>
<dbReference type="SUPFAM" id="SSF52733">
    <property type="entry name" value="Nicotinate mononucleotide:5,6-dimethylbenzimidazole phosphoribosyltransferase (CobT)"/>
    <property type="match status" value="1"/>
</dbReference>
<feature type="compositionally biased region" description="Acidic residues" evidence="18">
    <location>
        <begin position="612"/>
        <end position="629"/>
    </location>
</feature>
<keyword evidence="13 19" id="KW-0418">Kinase</keyword>
<dbReference type="AlphaFoldDB" id="A0A238WKL6"/>
<feature type="region of interest" description="Disordered" evidence="18">
    <location>
        <begin position="608"/>
        <end position="642"/>
    </location>
</feature>
<evidence type="ECO:0000256" key="3">
    <source>
        <dbReference type="ARBA" id="ARBA00001522"/>
    </source>
</evidence>
<dbReference type="PANTHER" id="PTHR34848:SF1">
    <property type="entry name" value="BIFUNCTIONAL ADENOSYLCOBALAMIN BIOSYNTHESIS PROTEIN COBU"/>
    <property type="match status" value="1"/>
</dbReference>
<evidence type="ECO:0000256" key="14">
    <source>
        <dbReference type="ARBA" id="ARBA00022840"/>
    </source>
</evidence>
<keyword evidence="12" id="KW-0547">Nucleotide-binding</keyword>
<dbReference type="Pfam" id="PF02283">
    <property type="entry name" value="CobU"/>
    <property type="match status" value="1"/>
</dbReference>
<organism evidence="19 20">
    <name type="scientific">Actinoplanes regularis</name>
    <dbReference type="NCBI Taxonomy" id="52697"/>
    <lineage>
        <taxon>Bacteria</taxon>
        <taxon>Bacillati</taxon>
        <taxon>Actinomycetota</taxon>
        <taxon>Actinomycetes</taxon>
        <taxon>Micromonosporales</taxon>
        <taxon>Micromonosporaceae</taxon>
        <taxon>Actinoplanes</taxon>
    </lineage>
</organism>
<evidence type="ECO:0000256" key="12">
    <source>
        <dbReference type="ARBA" id="ARBA00022741"/>
    </source>
</evidence>
<evidence type="ECO:0000313" key="19">
    <source>
        <dbReference type="EMBL" id="SNR47126.1"/>
    </source>
</evidence>
<proteinExistence type="inferred from homology"/>
<evidence type="ECO:0000256" key="18">
    <source>
        <dbReference type="SAM" id="MobiDB-lite"/>
    </source>
</evidence>
<evidence type="ECO:0000313" key="20">
    <source>
        <dbReference type="Proteomes" id="UP000198415"/>
    </source>
</evidence>
<name>A0A238WKL6_9ACTN</name>
<accession>A0A238WKL6</accession>
<dbReference type="SUPFAM" id="SSF52540">
    <property type="entry name" value="P-loop containing nucleoside triphosphate hydrolases"/>
    <property type="match status" value="1"/>
</dbReference>
<keyword evidence="15" id="KW-0342">GTP-binding</keyword>
<comment type="pathway">
    <text evidence="6">Cofactor biosynthesis; adenosylcobalamin biosynthesis; adenosylcobalamin from cob(II)yrinate a,c-diamide: step 5/7.</text>
</comment>
<keyword evidence="10" id="KW-0169">Cobalamin biosynthesis</keyword>
<evidence type="ECO:0000256" key="2">
    <source>
        <dbReference type="ARBA" id="ARBA00000711"/>
    </source>
</evidence>
<evidence type="ECO:0000256" key="5">
    <source>
        <dbReference type="ARBA" id="ARBA00004692"/>
    </source>
</evidence>
<dbReference type="PANTHER" id="PTHR34848">
    <property type="match status" value="1"/>
</dbReference>
<dbReference type="GO" id="GO:0009236">
    <property type="term" value="P:cobalamin biosynthetic process"/>
    <property type="evidence" value="ECO:0007669"/>
    <property type="project" value="UniProtKB-UniPathway"/>
</dbReference>
<evidence type="ECO:0000256" key="9">
    <source>
        <dbReference type="ARBA" id="ARBA00012523"/>
    </source>
</evidence>
<keyword evidence="20" id="KW-1185">Reference proteome</keyword>
<evidence type="ECO:0000256" key="6">
    <source>
        <dbReference type="ARBA" id="ARBA00005159"/>
    </source>
</evidence>
<comment type="catalytic activity">
    <reaction evidence="3">
        <text>adenosylcob(III)inamide + GTP = adenosylcob(III)inamide phosphate + GDP + H(+)</text>
        <dbReference type="Rhea" id="RHEA:15765"/>
        <dbReference type="ChEBI" id="CHEBI:2480"/>
        <dbReference type="ChEBI" id="CHEBI:15378"/>
        <dbReference type="ChEBI" id="CHEBI:37565"/>
        <dbReference type="ChEBI" id="CHEBI:58189"/>
        <dbReference type="ChEBI" id="CHEBI:58502"/>
        <dbReference type="EC" id="2.7.1.156"/>
    </reaction>
</comment>
<dbReference type="GO" id="GO:0005525">
    <property type="term" value="F:GTP binding"/>
    <property type="evidence" value="ECO:0007669"/>
    <property type="project" value="UniProtKB-KW"/>
</dbReference>
<reference evidence="19 20" key="1">
    <citation type="submission" date="2017-06" db="EMBL/GenBank/DDBJ databases">
        <authorList>
            <person name="Kim H.J."/>
            <person name="Triplett B.A."/>
        </authorList>
    </citation>
    <scope>NUCLEOTIDE SEQUENCE [LARGE SCALE GENOMIC DNA]</scope>
    <source>
        <strain evidence="19 20">DSM 43151</strain>
    </source>
</reference>
<feature type="compositionally biased region" description="Pro residues" evidence="18">
    <location>
        <begin position="188"/>
        <end position="203"/>
    </location>
</feature>
<dbReference type="UniPathway" id="UPA00148">
    <property type="reaction ID" value="UER00236"/>
</dbReference>
<dbReference type="CDD" id="cd00544">
    <property type="entry name" value="CobU"/>
    <property type="match status" value="1"/>
</dbReference>
<evidence type="ECO:0000256" key="7">
    <source>
        <dbReference type="ARBA" id="ARBA00007490"/>
    </source>
</evidence>